<keyword evidence="4" id="KW-0812">Transmembrane</keyword>
<dbReference type="Proteomes" id="UP000069549">
    <property type="component" value="Chromosome 10"/>
</dbReference>
<evidence type="ECO:0000256" key="4">
    <source>
        <dbReference type="SAM" id="Phobius"/>
    </source>
</evidence>
<evidence type="ECO:0000256" key="1">
    <source>
        <dbReference type="ARBA" id="ARBA00010835"/>
    </source>
</evidence>
<dbReference type="SUPFAM" id="SSF75620">
    <property type="entry name" value="Release factor"/>
    <property type="match status" value="1"/>
</dbReference>
<dbReference type="GO" id="GO:0005737">
    <property type="term" value="C:cytoplasm"/>
    <property type="evidence" value="ECO:0007669"/>
    <property type="project" value="UniProtKB-ARBA"/>
</dbReference>
<gene>
    <name evidence="7" type="ORF">PBK173_000240700</name>
    <name evidence="11" type="ORF">PBNK65E_000232700</name>
    <name evidence="8" type="ORF">PBNK65NY_000231800</name>
    <name evidence="9" type="ORF">PBSP11A_000231500</name>
    <name evidence="10" type="ORF">PBSP11RLL_000231600</name>
</gene>
<dbReference type="Proteomes" id="UP000219860">
    <property type="component" value="Chromosome 10"/>
</dbReference>
<dbReference type="PANTHER" id="PTHR43804:SF7">
    <property type="entry name" value="LD18447P"/>
    <property type="match status" value="1"/>
</dbReference>
<dbReference type="EMBL" id="LT160030">
    <property type="protein sequence ID" value="CXI51694.1"/>
    <property type="molecule type" value="Genomic_DNA"/>
</dbReference>
<evidence type="ECO:0000313" key="11">
    <source>
        <dbReference type="EMBL" id="SCN26105.1"/>
    </source>
</evidence>
<reference evidence="7 12" key="1">
    <citation type="submission" date="2016-02" db="EMBL/GenBank/DDBJ databases">
        <authorList>
            <consortium name="Pathogen Informatics"/>
        </authorList>
    </citation>
    <scope>NUCLEOTIDE SEQUENCE [LARGE SCALE GENOMIC DNA]</scope>
    <source>
        <strain evidence="7 12">K173</strain>
        <strain evidence="8 16">NK65 ny</strain>
        <strain evidence="11 15">NK65e</strain>
        <strain evidence="9 13">SP11 Antwerpcl1</strain>
        <strain evidence="10 14">SP11 RLL</strain>
    </source>
</reference>
<keyword evidence="4" id="KW-1133">Transmembrane helix</keyword>
<dbReference type="VEuPathDB" id="PlasmoDB:PBANKA_1016100"/>
<dbReference type="InterPro" id="IPR000352">
    <property type="entry name" value="Pep_chain_release_fac_I"/>
</dbReference>
<evidence type="ECO:0000313" key="13">
    <source>
        <dbReference type="Proteomes" id="UP000219860"/>
    </source>
</evidence>
<dbReference type="InterPro" id="IPR005139">
    <property type="entry name" value="PCRF"/>
</dbReference>
<keyword evidence="4" id="KW-0472">Membrane</keyword>
<dbReference type="Proteomes" id="UP000220214">
    <property type="component" value="Chromosome 10"/>
</dbReference>
<dbReference type="Pfam" id="PF00472">
    <property type="entry name" value="RF-1"/>
    <property type="match status" value="1"/>
</dbReference>
<dbReference type="Pfam" id="PF03462">
    <property type="entry name" value="PCRF"/>
    <property type="match status" value="1"/>
</dbReference>
<dbReference type="EMBL" id="LT614636">
    <property type="protein sequence ID" value="SCN26105.1"/>
    <property type="molecule type" value="Genomic_DNA"/>
</dbReference>
<proteinExistence type="inferred from homology"/>
<evidence type="ECO:0000313" key="9">
    <source>
        <dbReference type="EMBL" id="SCM16035.1"/>
    </source>
</evidence>
<dbReference type="Gene3D" id="3.30.160.20">
    <property type="match status" value="1"/>
</dbReference>
<dbReference type="EMBL" id="LT608274">
    <property type="protein sequence ID" value="SCM17831.1"/>
    <property type="molecule type" value="Genomic_DNA"/>
</dbReference>
<protein>
    <submittedName>
        <fullName evidence="7">Peptide chain release factor 1, putative</fullName>
    </submittedName>
</protein>
<dbReference type="OrthoDB" id="2019491at2759"/>
<dbReference type="Proteomes" id="UP000219974">
    <property type="component" value="Chromosome 10"/>
</dbReference>
<dbReference type="Proteomes" id="UP000516480">
    <property type="component" value="Chromosome 10"/>
</dbReference>
<evidence type="ECO:0000256" key="2">
    <source>
        <dbReference type="ARBA" id="ARBA00022481"/>
    </source>
</evidence>
<evidence type="ECO:0000313" key="7">
    <source>
        <dbReference type="EMBL" id="CXI51694.1"/>
    </source>
</evidence>
<comment type="similarity">
    <text evidence="1">Belongs to the prokaryotic/mitochondrial release factor family.</text>
</comment>
<keyword evidence="2" id="KW-0488">Methylation</keyword>
<dbReference type="EMBL" id="LT608146">
    <property type="protein sequence ID" value="SCL94472.1"/>
    <property type="molecule type" value="Genomic_DNA"/>
</dbReference>
<dbReference type="OMA" id="LNKKIAM"/>
<accession>A0A0Y9X4N1</accession>
<feature type="domain" description="Peptide chain release factor" evidence="6">
    <location>
        <begin position="56"/>
        <end position="158"/>
    </location>
</feature>
<dbReference type="Gene3D" id="3.30.70.1660">
    <property type="match status" value="1"/>
</dbReference>
<dbReference type="InterPro" id="IPR045853">
    <property type="entry name" value="Pep_chain_release_fac_I_sf"/>
</dbReference>
<dbReference type="InterPro" id="IPR050057">
    <property type="entry name" value="Prokaryotic/Mito_RF"/>
</dbReference>
<evidence type="ECO:0000313" key="12">
    <source>
        <dbReference type="Proteomes" id="UP000069549"/>
    </source>
</evidence>
<feature type="transmembrane region" description="Helical" evidence="4">
    <location>
        <begin position="6"/>
        <end position="24"/>
    </location>
</feature>
<evidence type="ECO:0000313" key="8">
    <source>
        <dbReference type="EMBL" id="SCL94472.1"/>
    </source>
</evidence>
<organism evidence="7 12">
    <name type="scientific">Plasmodium berghei</name>
    <dbReference type="NCBI Taxonomy" id="5821"/>
    <lineage>
        <taxon>Eukaryota</taxon>
        <taxon>Sar</taxon>
        <taxon>Alveolata</taxon>
        <taxon>Apicomplexa</taxon>
        <taxon>Aconoidasida</taxon>
        <taxon>Haemosporida</taxon>
        <taxon>Plasmodiidae</taxon>
        <taxon>Plasmodium</taxon>
        <taxon>Plasmodium (Vinckeia)</taxon>
    </lineage>
</organism>
<evidence type="ECO:0000313" key="15">
    <source>
        <dbReference type="Proteomes" id="UP000220214"/>
    </source>
</evidence>
<dbReference type="AlphaFoldDB" id="A0A0Y9X4N1"/>
<evidence type="ECO:0000259" key="6">
    <source>
        <dbReference type="Pfam" id="PF03462"/>
    </source>
</evidence>
<dbReference type="PANTHER" id="PTHR43804">
    <property type="entry name" value="LD18447P"/>
    <property type="match status" value="1"/>
</dbReference>
<evidence type="ECO:0000313" key="10">
    <source>
        <dbReference type="EMBL" id="SCM17831.1"/>
    </source>
</evidence>
<dbReference type="EMBL" id="LT608258">
    <property type="protein sequence ID" value="SCM16035.1"/>
    <property type="molecule type" value="Genomic_DNA"/>
</dbReference>
<sequence>MSIIYLLCFIIFFDFPFLMSSFYINRIRKLAILRPQRNFNLEKVFLNKNNENVFLNKNKNHIRIEFRPGIGGDEAELWSKELKKIYQSYANKKKLKVKSDITNSLIIKSPNDVKINKDGKEIQISLYDLFKNESGTHQVKRIPKNENKEKIQSSTATIAIFIQNYINKYEINLKDLKIMTFRSSKPGGQNVNKIESAVRIVHTHTGIQAESHEERTQELNKKIAMKRLTQKIHDLQNREKEEFLQNERIKFTKDCNRSNRIRTYNFFTGYITDHVNNRKYDLMYFEKGKLEYLFNI</sequence>
<evidence type="ECO:0000313" key="14">
    <source>
        <dbReference type="Proteomes" id="UP000219974"/>
    </source>
</evidence>
<feature type="domain" description="Prokaryotic-type class I peptide chain release factors" evidence="5">
    <location>
        <begin position="169"/>
        <end position="274"/>
    </location>
</feature>
<evidence type="ECO:0000259" key="5">
    <source>
        <dbReference type="Pfam" id="PF00472"/>
    </source>
</evidence>
<evidence type="ECO:0000313" key="16">
    <source>
        <dbReference type="Proteomes" id="UP000516480"/>
    </source>
</evidence>
<keyword evidence="3" id="KW-0648">Protein biosynthesis</keyword>
<name>A0A0Y9X4N1_PLABE</name>
<dbReference type="GO" id="GO:0003747">
    <property type="term" value="F:translation release factor activity"/>
    <property type="evidence" value="ECO:0007669"/>
    <property type="project" value="InterPro"/>
</dbReference>
<evidence type="ECO:0000256" key="3">
    <source>
        <dbReference type="ARBA" id="ARBA00022917"/>
    </source>
</evidence>